<name>A0A2I0AUS9_9ASPA</name>
<organism evidence="2 3">
    <name type="scientific">Apostasia shenzhenica</name>
    <dbReference type="NCBI Taxonomy" id="1088818"/>
    <lineage>
        <taxon>Eukaryota</taxon>
        <taxon>Viridiplantae</taxon>
        <taxon>Streptophyta</taxon>
        <taxon>Embryophyta</taxon>
        <taxon>Tracheophyta</taxon>
        <taxon>Spermatophyta</taxon>
        <taxon>Magnoliopsida</taxon>
        <taxon>Liliopsida</taxon>
        <taxon>Asparagales</taxon>
        <taxon>Orchidaceae</taxon>
        <taxon>Apostasioideae</taxon>
        <taxon>Apostasia</taxon>
    </lineage>
</organism>
<sequence>MDRSWIKMNKRSFEYDNGVNSFIDFALKNEFLINGRIRCPCLRCGNMKLFEANIVKDYLFFYGFDETYKRWILHGESVRNEMNNIGRSEELLQKAKSPLYPNCKSFTKLSTLMCLFNLNAANGLSNKCFTELLILIKDMLPAPNQLPNSTYEVKKMLRKLGMHYKKINVCPNNCILYRNEYSGLK</sequence>
<evidence type="ECO:0000313" key="2">
    <source>
        <dbReference type="EMBL" id="PKA59300.1"/>
    </source>
</evidence>
<dbReference type="AlphaFoldDB" id="A0A2I0AUS9"/>
<dbReference type="PANTHER" id="PTHR10775:SF179">
    <property type="entry name" value="TRANSPOSON, EN_SPM-LIKE, TRANSPOSASE-ASSOCIATED DOMAIN PROTEIN"/>
    <property type="match status" value="1"/>
</dbReference>
<keyword evidence="3" id="KW-1185">Reference proteome</keyword>
<accession>A0A2I0AUS9</accession>
<proteinExistence type="predicted"/>
<reference evidence="2 3" key="1">
    <citation type="journal article" date="2017" name="Nature">
        <title>The Apostasia genome and the evolution of orchids.</title>
        <authorList>
            <person name="Zhang G.Q."/>
            <person name="Liu K.W."/>
            <person name="Li Z."/>
            <person name="Lohaus R."/>
            <person name="Hsiao Y.Y."/>
            <person name="Niu S.C."/>
            <person name="Wang J.Y."/>
            <person name="Lin Y.C."/>
            <person name="Xu Q."/>
            <person name="Chen L.J."/>
            <person name="Yoshida K."/>
            <person name="Fujiwara S."/>
            <person name="Wang Z.W."/>
            <person name="Zhang Y.Q."/>
            <person name="Mitsuda N."/>
            <person name="Wang M."/>
            <person name="Liu G.H."/>
            <person name="Pecoraro L."/>
            <person name="Huang H.X."/>
            <person name="Xiao X.J."/>
            <person name="Lin M."/>
            <person name="Wu X.Y."/>
            <person name="Wu W.L."/>
            <person name="Chen Y.Y."/>
            <person name="Chang S.B."/>
            <person name="Sakamoto S."/>
            <person name="Ohme-Takagi M."/>
            <person name="Yagi M."/>
            <person name="Zeng S.J."/>
            <person name="Shen C.Y."/>
            <person name="Yeh C.M."/>
            <person name="Luo Y.B."/>
            <person name="Tsai W.C."/>
            <person name="Van de Peer Y."/>
            <person name="Liu Z.J."/>
        </authorList>
    </citation>
    <scope>NUCLEOTIDE SEQUENCE [LARGE SCALE GENOMIC DNA]</scope>
    <source>
        <strain evidence="3">cv. Shenzhen</strain>
        <tissue evidence="2">Stem</tissue>
    </source>
</reference>
<dbReference type="EMBL" id="KZ451950">
    <property type="protein sequence ID" value="PKA59300.1"/>
    <property type="molecule type" value="Genomic_DNA"/>
</dbReference>
<protein>
    <recommendedName>
        <fullName evidence="1">Transposase-associated domain-containing protein</fullName>
    </recommendedName>
</protein>
<dbReference type="OrthoDB" id="1303427at2759"/>
<evidence type="ECO:0000313" key="3">
    <source>
        <dbReference type="Proteomes" id="UP000236161"/>
    </source>
</evidence>
<evidence type="ECO:0000259" key="1">
    <source>
        <dbReference type="Pfam" id="PF13963"/>
    </source>
</evidence>
<dbReference type="PANTHER" id="PTHR10775">
    <property type="entry name" value="OS08G0208400 PROTEIN"/>
    <property type="match status" value="1"/>
</dbReference>
<dbReference type="Proteomes" id="UP000236161">
    <property type="component" value="Unassembled WGS sequence"/>
</dbReference>
<gene>
    <name evidence="2" type="ORF">AXF42_Ash001394</name>
</gene>
<feature type="domain" description="Transposase-associated" evidence="1">
    <location>
        <begin position="3"/>
        <end position="76"/>
    </location>
</feature>
<dbReference type="InterPro" id="IPR029480">
    <property type="entry name" value="Transpos_assoc"/>
</dbReference>
<dbReference type="Pfam" id="PF13963">
    <property type="entry name" value="Transpos_assoc"/>
    <property type="match status" value="1"/>
</dbReference>